<dbReference type="Proteomes" id="UP000622547">
    <property type="component" value="Unassembled WGS sequence"/>
</dbReference>
<dbReference type="Pfam" id="PF09754">
    <property type="entry name" value="PAC2"/>
    <property type="match status" value="1"/>
</dbReference>
<dbReference type="AlphaFoldDB" id="A0A8J3U6Z1"/>
<organism evidence="1 2">
    <name type="scientific">Planotetraspora phitsanulokensis</name>
    <dbReference type="NCBI Taxonomy" id="575192"/>
    <lineage>
        <taxon>Bacteria</taxon>
        <taxon>Bacillati</taxon>
        <taxon>Actinomycetota</taxon>
        <taxon>Actinomycetes</taxon>
        <taxon>Streptosporangiales</taxon>
        <taxon>Streptosporangiaceae</taxon>
        <taxon>Planotetraspora</taxon>
    </lineage>
</organism>
<evidence type="ECO:0000313" key="2">
    <source>
        <dbReference type="Proteomes" id="UP000622547"/>
    </source>
</evidence>
<reference evidence="1 2" key="1">
    <citation type="submission" date="2021-01" db="EMBL/GenBank/DDBJ databases">
        <title>Whole genome shotgun sequence of Planotetraspora phitsanulokensis NBRC 104273.</title>
        <authorList>
            <person name="Komaki H."/>
            <person name="Tamura T."/>
        </authorList>
    </citation>
    <scope>NUCLEOTIDE SEQUENCE [LARGE SCALE GENOMIC DNA]</scope>
    <source>
        <strain evidence="1 2">NBRC 104273</strain>
    </source>
</reference>
<sequence>MASPLEKGWNTVFDPTDLYRLDGDVPELTDPVLLYHFEGFVDAGGAGRLALGHLLAELEHRVVATFDVDRLLDYRSRRPVMTFDSDHWVDYDSPELVVYLTRDVTGTPFLIMTGPEPDREWELFTEAVGMLATRLGVGRLVTLHGVPMGVPHTRPLGLTSHGSRPELIVGQPSPFGRVQVPGSAAALIELRLGAKGHDAVGYAVHVPHYLAQAEYPQSAVAALEAVTRATGLVFPMDGLRGAAEETTAEIEQQISASTELSGAIQGLEQQYDAFQSGTERENLLAESTPMPTGDELAAQFEAFLAERDDHDN</sequence>
<evidence type="ECO:0000313" key="1">
    <source>
        <dbReference type="EMBL" id="GII38251.1"/>
    </source>
</evidence>
<comment type="caution">
    <text evidence="1">The sequence shown here is derived from an EMBL/GenBank/DDBJ whole genome shotgun (WGS) entry which is preliminary data.</text>
</comment>
<evidence type="ECO:0008006" key="3">
    <source>
        <dbReference type="Google" id="ProtNLM"/>
    </source>
</evidence>
<dbReference type="Gene3D" id="1.10.287.100">
    <property type="match status" value="1"/>
</dbReference>
<dbReference type="SUPFAM" id="SSF159659">
    <property type="entry name" value="Cgl1923-like"/>
    <property type="match status" value="1"/>
</dbReference>
<dbReference type="InterPro" id="IPR019151">
    <property type="entry name" value="Proteasome_assmbl_chaperone_2"/>
</dbReference>
<dbReference type="InterPro" id="IPR038389">
    <property type="entry name" value="PSMG2_sf"/>
</dbReference>
<dbReference type="InterPro" id="IPR008492">
    <property type="entry name" value="Rv2714-like"/>
</dbReference>
<proteinExistence type="predicted"/>
<name>A0A8J3U6Z1_9ACTN</name>
<accession>A0A8J3U6Z1</accession>
<keyword evidence="2" id="KW-1185">Reference proteome</keyword>
<gene>
    <name evidence="1" type="ORF">Pph01_32540</name>
</gene>
<dbReference type="EMBL" id="BOOP01000013">
    <property type="protein sequence ID" value="GII38251.1"/>
    <property type="molecule type" value="Genomic_DNA"/>
</dbReference>
<dbReference type="Gene3D" id="3.40.50.10900">
    <property type="entry name" value="PAC-like subunit"/>
    <property type="match status" value="1"/>
</dbReference>
<dbReference type="PIRSF" id="PIRSF028754">
    <property type="entry name" value="UCP028754"/>
    <property type="match status" value="1"/>
</dbReference>
<protein>
    <recommendedName>
        <fullName evidence="3">PAC2 family protein</fullName>
    </recommendedName>
</protein>